<proteinExistence type="predicted"/>
<protein>
    <submittedName>
        <fullName evidence="1">Uncharacterized protein</fullName>
    </submittedName>
</protein>
<gene>
    <name evidence="1" type="ORF">ACETAC_03695</name>
</gene>
<evidence type="ECO:0000313" key="1">
    <source>
        <dbReference type="EMBL" id="QSZ27983.1"/>
    </source>
</evidence>
<dbReference type="KEGG" id="aaut:ACETAC_03695"/>
<dbReference type="RefSeq" id="WP_284680706.1">
    <property type="nucleotide sequence ID" value="NZ_CP060096.1"/>
</dbReference>
<dbReference type="Proteomes" id="UP000671913">
    <property type="component" value="Chromosome"/>
</dbReference>
<accession>A0A975GB25</accession>
<evidence type="ECO:0000313" key="2">
    <source>
        <dbReference type="Proteomes" id="UP000671913"/>
    </source>
</evidence>
<reference evidence="1" key="1">
    <citation type="submission" date="2020-08" db="EMBL/GenBank/DDBJ databases">
        <title>Genomic insights into the carbon and energy metabolism of the first obligate autotrophic acetogenic bacterium Aceticella autotrophica gen. nov., sp. nov.</title>
        <authorList>
            <person name="Toshchakov S.V."/>
            <person name="Elcheninov A.G."/>
            <person name="Kublanov I.V."/>
            <person name="Frolov E.N."/>
            <person name="Lebedinsky A.V."/>
        </authorList>
    </citation>
    <scope>NUCLEOTIDE SEQUENCE</scope>
    <source>
        <strain evidence="1">3443-3Ac</strain>
    </source>
</reference>
<dbReference type="EMBL" id="CP060096">
    <property type="protein sequence ID" value="QSZ27983.1"/>
    <property type="molecule type" value="Genomic_DNA"/>
</dbReference>
<sequence>MAIGIIDVREWQTMVDLKTGDKIDIDLKSIDKIKKIIAQNYYPGDFELESIDWVSDMAMRINEVYEPDFMLLSYAQPYFISRFKKIFNYEMIGIINYLFKSVENFLKNTDFVPVIIGLGDLVPLRGFIDLSNIDGIAFCGGMSSCYGGLFDATSKDLDYLAGIPEIEKIISKKKFMDEFGGREDFIKRFPDYLLIAKEGYTFKACGSLARTVYKVPAKNTTIPLYTSLDGIDSIVDVKKVIEENLDNRKIALILLEGIGTRDFKWQYTLCKNSIKWYTYEQDANQYLAITTGKHLQYNGYPPGYKYYIEDDENKPYPYEGPFMEIPENTIGQMNKIKSAALGSRSIITHVASGADISIECLCRMLYNYGTMAVIKDIVYKQEIL</sequence>
<keyword evidence="2" id="KW-1185">Reference proteome</keyword>
<name>A0A975GB25_9THEO</name>
<dbReference type="AlphaFoldDB" id="A0A975GB25"/>
<organism evidence="1 2">
    <name type="scientific">Aceticella autotrophica</name>
    <dbReference type="NCBI Taxonomy" id="2755338"/>
    <lineage>
        <taxon>Bacteria</taxon>
        <taxon>Bacillati</taxon>
        <taxon>Bacillota</taxon>
        <taxon>Clostridia</taxon>
        <taxon>Thermoanaerobacterales</taxon>
        <taxon>Thermoanaerobacteraceae</taxon>
        <taxon>Aceticella</taxon>
    </lineage>
</organism>